<keyword evidence="6" id="KW-0812">Transmembrane</keyword>
<keyword evidence="5" id="KW-0520">NAD</keyword>
<keyword evidence="6" id="KW-0472">Membrane</keyword>
<dbReference type="PANTHER" id="PTHR46091:SF3">
    <property type="entry name" value="AMINE OXIDASE DOMAIN-CONTAINING PROTEIN"/>
    <property type="match status" value="1"/>
</dbReference>
<keyword evidence="9" id="KW-1185">Reference proteome</keyword>
<keyword evidence="6" id="KW-1133">Transmembrane helix</keyword>
<evidence type="ECO:0000256" key="6">
    <source>
        <dbReference type="SAM" id="Phobius"/>
    </source>
</evidence>
<evidence type="ECO:0000313" key="8">
    <source>
        <dbReference type="EMBL" id="KJZ13170.1"/>
    </source>
</evidence>
<dbReference type="GO" id="GO:0016491">
    <property type="term" value="F:oxidoreductase activity"/>
    <property type="evidence" value="ECO:0007669"/>
    <property type="project" value="InterPro"/>
</dbReference>
<proteinExistence type="predicted"/>
<dbReference type="Pfam" id="PF01593">
    <property type="entry name" value="Amino_oxidase"/>
    <property type="match status" value="1"/>
</dbReference>
<evidence type="ECO:0000256" key="5">
    <source>
        <dbReference type="ARBA" id="ARBA00023027"/>
    </source>
</evidence>
<sequence length="508" mass="57320">MKQTKKVDSQYDVIFVGAGLGSLSAASMIAQKGKKVLVVDKHNIPGGYATNFSRKDFDFDVSLHSFDGVVKGGDSYKVIELTGVADKVEFLSHKTLYHFQQGDIDIKAKHRDIEDYKNQLFHYFPEEKDNIIRLFKEADKNYKDMCGFLFAKLPFWLRFLATPFFFKRILKYENDTVDSFFSRFTQNERLKAVLSAQWSYYGLPAKDLAFGYFSYPFIDYLRNGGYSIKGGSQKLSDALVEVIESNGGTVLLSSPVTDIIVNEKGRVEGIESKRSGVVSADKVVCNISPHAVVSLVGKDKFKPRFHTKLEAQKMSISGFQVYLGLDCNLADLGVKEDEYIRFFAPMLSQREQFECLQKGEVFDGKTGWSINYFSNVDDTLCAPGKSSLGLFTLIGSIDWHSLSKMEYREKKQQLTQMLIDKAAEQIPNLKDHIVVCEAGSPRTMTKFTNNPGGSIYGFEQNLKQSGLFRRFPQKYPIKGLYQVGAYTFPGAGFIGTMLSGKTLVDRYF</sequence>
<evidence type="ECO:0000256" key="1">
    <source>
        <dbReference type="ARBA" id="ARBA00022630"/>
    </source>
</evidence>
<dbReference type="InterPro" id="IPR036188">
    <property type="entry name" value="FAD/NAD-bd_sf"/>
</dbReference>
<evidence type="ECO:0000256" key="3">
    <source>
        <dbReference type="ARBA" id="ARBA00022827"/>
    </source>
</evidence>
<dbReference type="PATRIC" id="fig|43658.5.peg.308"/>
<dbReference type="Gene3D" id="3.50.50.60">
    <property type="entry name" value="FAD/NAD(P)-binding domain"/>
    <property type="match status" value="2"/>
</dbReference>
<dbReference type="PANTHER" id="PTHR46091">
    <property type="entry name" value="BLR7054 PROTEIN"/>
    <property type="match status" value="1"/>
</dbReference>
<keyword evidence="3" id="KW-0274">FAD</keyword>
<keyword evidence="2" id="KW-0732">Signal</keyword>
<feature type="transmembrane region" description="Helical" evidence="6">
    <location>
        <begin position="12"/>
        <end position="30"/>
    </location>
</feature>
<accession>A0A0F4R0X3</accession>
<dbReference type="InterPro" id="IPR002937">
    <property type="entry name" value="Amino_oxidase"/>
</dbReference>
<organism evidence="8 9">
    <name type="scientific">Pseudoalteromonas rubra</name>
    <dbReference type="NCBI Taxonomy" id="43658"/>
    <lineage>
        <taxon>Bacteria</taxon>
        <taxon>Pseudomonadati</taxon>
        <taxon>Pseudomonadota</taxon>
        <taxon>Gammaproteobacteria</taxon>
        <taxon>Alteromonadales</taxon>
        <taxon>Pseudoalteromonadaceae</taxon>
        <taxon>Pseudoalteromonas</taxon>
    </lineage>
</organism>
<dbReference type="AlphaFoldDB" id="A0A0F4R0X3"/>
<evidence type="ECO:0000313" key="9">
    <source>
        <dbReference type="Proteomes" id="UP000033452"/>
    </source>
</evidence>
<gene>
    <name evidence="8" type="ORF">TW77_01490</name>
</gene>
<evidence type="ECO:0000259" key="7">
    <source>
        <dbReference type="Pfam" id="PF01593"/>
    </source>
</evidence>
<keyword evidence="4" id="KW-0521">NADP</keyword>
<comment type="caution">
    <text evidence="8">The sequence shown here is derived from an EMBL/GenBank/DDBJ whole genome shotgun (WGS) entry which is preliminary data.</text>
</comment>
<reference evidence="8 9" key="1">
    <citation type="journal article" date="2015" name="BMC Genomics">
        <title>Genome mining reveals unlocked bioactive potential of marine Gram-negative bacteria.</title>
        <authorList>
            <person name="Machado H."/>
            <person name="Sonnenschein E.C."/>
            <person name="Melchiorsen J."/>
            <person name="Gram L."/>
        </authorList>
    </citation>
    <scope>NUCLEOTIDE SEQUENCE [LARGE SCALE GENOMIC DNA]</scope>
    <source>
        <strain evidence="8 9">S2471</strain>
    </source>
</reference>
<dbReference type="InterPro" id="IPR052206">
    <property type="entry name" value="Retinol_saturase"/>
</dbReference>
<dbReference type="SUPFAM" id="SSF51905">
    <property type="entry name" value="FAD/NAD(P)-binding domain"/>
    <property type="match status" value="1"/>
</dbReference>
<dbReference type="EMBL" id="JXYA01000002">
    <property type="protein sequence ID" value="KJZ13170.1"/>
    <property type="molecule type" value="Genomic_DNA"/>
</dbReference>
<protein>
    <submittedName>
        <fullName evidence="8">FAD-dependent oxidoreductase</fullName>
    </submittedName>
</protein>
<keyword evidence="1" id="KW-0285">Flavoprotein</keyword>
<evidence type="ECO:0000256" key="4">
    <source>
        <dbReference type="ARBA" id="ARBA00022857"/>
    </source>
</evidence>
<name>A0A0F4R0X3_9GAMM</name>
<dbReference type="Proteomes" id="UP000033452">
    <property type="component" value="Unassembled WGS sequence"/>
</dbReference>
<evidence type="ECO:0000256" key="2">
    <source>
        <dbReference type="ARBA" id="ARBA00022729"/>
    </source>
</evidence>
<feature type="domain" description="Amine oxidase" evidence="7">
    <location>
        <begin position="23"/>
        <end position="502"/>
    </location>
</feature>